<evidence type="ECO:0000313" key="2">
    <source>
        <dbReference type="EMBL" id="MEI5985406.1"/>
    </source>
</evidence>
<proteinExistence type="predicted"/>
<evidence type="ECO:0000256" key="1">
    <source>
        <dbReference type="SAM" id="MobiDB-lite"/>
    </source>
</evidence>
<reference evidence="2 3" key="1">
    <citation type="submission" date="2024-01" db="EMBL/GenBank/DDBJ databases">
        <title>Sphingobacterium tenebrionis sp. nov., a novel endophyte isolated from tenebrio molitor intestines.</title>
        <authorList>
            <person name="Zhang C."/>
        </authorList>
    </citation>
    <scope>NUCLEOTIDE SEQUENCE [LARGE SCALE GENOMIC DNA]</scope>
    <source>
        <strain evidence="2 3">PU5-4</strain>
    </source>
</reference>
<dbReference type="Proteomes" id="UP001363035">
    <property type="component" value="Unassembled WGS sequence"/>
</dbReference>
<keyword evidence="3" id="KW-1185">Reference proteome</keyword>
<dbReference type="PROSITE" id="PS51257">
    <property type="entry name" value="PROKAR_LIPOPROTEIN"/>
    <property type="match status" value="1"/>
</dbReference>
<protein>
    <recommendedName>
        <fullName evidence="4">DUF4906 domain-containing protein</fullName>
    </recommendedName>
</protein>
<dbReference type="EMBL" id="JAYLLN010000025">
    <property type="protein sequence ID" value="MEI5985406.1"/>
    <property type="molecule type" value="Genomic_DNA"/>
</dbReference>
<organism evidence="2 3">
    <name type="scientific">Sphingobacterium tenebrionis</name>
    <dbReference type="NCBI Taxonomy" id="3111775"/>
    <lineage>
        <taxon>Bacteria</taxon>
        <taxon>Pseudomonadati</taxon>
        <taxon>Bacteroidota</taxon>
        <taxon>Sphingobacteriia</taxon>
        <taxon>Sphingobacteriales</taxon>
        <taxon>Sphingobacteriaceae</taxon>
        <taxon>Sphingobacterium</taxon>
    </lineage>
</organism>
<comment type="caution">
    <text evidence="2">The sequence shown here is derived from an EMBL/GenBank/DDBJ whole genome shotgun (WGS) entry which is preliminary data.</text>
</comment>
<sequence length="645" mass="71541">MKKYTLKPFSILMVFALFSCQKDVNDPIGADGLKVSFDVNTETNIDNPENGDDPLGKKSSSQKSNLSYNLVNVQQYKEEDVEFSVWKEELRVNLNEKIKTSGRTQHNGNIALAPEYPDNYIPAQVIPGGRQLTNGVKFRVMIYDQNNNFIDELDGTAGSLTPPTTTKLKQGTTYKWFSYSYYSSAPLEPIPTANKNNPNLNVKNEDFLYAFGTFTTGVEAGKIPETKVKITFKHMMAMVEMNVLTGGFAAKADLAKFLSQDASRPYIRVHANVIEQGVFNLLSGTFTSKSKVTTPVYVNALSNYAYNLNYPVTSYHGFIFTIPAGENDYINDFTYTVEPWLVLDRPAPPRIYNKTFTDKVRIGKGMSSRLSVVPFDLGIKVPATSNTVAVNWSRGDLYYDKSQGFTNLDGFTRWQHRNHEGTSITYASSLKPYGVTTPTPSYGQQVNNFGSTYYPFNAPYPLATETTTTTQDPCNGLQPNGSKLNDRWRTPTIAQGVAFANYFNQYANTGRISHTFVSASGTDPGKLIVVVNIKDGTADDWTDRISFEMKGYAKYTSGATPEYVMEPTSIPQVNANRQIGEGYYKLAVANGYAYLKITANSGSSPKFKAQVYSSNSTATTGNIIKATLNVKDAINVRCVRNFPTT</sequence>
<accession>A0ABU8I7I6</accession>
<feature type="region of interest" description="Disordered" evidence="1">
    <location>
        <begin position="43"/>
        <end position="62"/>
    </location>
</feature>
<evidence type="ECO:0008006" key="4">
    <source>
        <dbReference type="Google" id="ProtNLM"/>
    </source>
</evidence>
<name>A0ABU8I7I6_9SPHI</name>
<gene>
    <name evidence="2" type="ORF">VJ786_10885</name>
</gene>
<evidence type="ECO:0000313" key="3">
    <source>
        <dbReference type="Proteomes" id="UP001363035"/>
    </source>
</evidence>
<dbReference type="RefSeq" id="WP_336557702.1">
    <property type="nucleotide sequence ID" value="NZ_JAYLLN010000025.1"/>
</dbReference>
<feature type="region of interest" description="Disordered" evidence="1">
    <location>
        <begin position="466"/>
        <end position="487"/>
    </location>
</feature>
<feature type="compositionally biased region" description="Polar residues" evidence="1">
    <location>
        <begin position="471"/>
        <end position="483"/>
    </location>
</feature>